<dbReference type="InterPro" id="IPR001173">
    <property type="entry name" value="Glyco_trans_2-like"/>
</dbReference>
<reference evidence="6" key="1">
    <citation type="submission" date="2022-10" db="EMBL/GenBank/DDBJ databases">
        <title>Roseovarius pelagicus sp. nov., isolated from Arctic seawater.</title>
        <authorList>
            <person name="Hong Y.W."/>
            <person name="Hwang C.Y."/>
        </authorList>
    </citation>
    <scope>NUCLEOTIDE SEQUENCE</scope>
    <source>
        <strain evidence="6">HL-MP18</strain>
    </source>
</reference>
<dbReference type="PANTHER" id="PTHR43179">
    <property type="entry name" value="RHAMNOSYLTRANSFERASE WBBL"/>
    <property type="match status" value="1"/>
</dbReference>
<evidence type="ECO:0000313" key="7">
    <source>
        <dbReference type="Proteomes" id="UP001064087"/>
    </source>
</evidence>
<evidence type="ECO:0000256" key="3">
    <source>
        <dbReference type="ARBA" id="ARBA00022679"/>
    </source>
</evidence>
<dbReference type="Gene3D" id="3.90.550.10">
    <property type="entry name" value="Spore Coat Polysaccharide Biosynthesis Protein SpsA, Chain A"/>
    <property type="match status" value="1"/>
</dbReference>
<keyword evidence="2" id="KW-0328">Glycosyltransferase</keyword>
<keyword evidence="3" id="KW-0808">Transferase</keyword>
<keyword evidence="7" id="KW-1185">Reference proteome</keyword>
<proteinExistence type="inferred from homology"/>
<dbReference type="PANTHER" id="PTHR43179:SF12">
    <property type="entry name" value="GALACTOFURANOSYLTRANSFERASE GLFT2"/>
    <property type="match status" value="1"/>
</dbReference>
<name>A0ABY6DCC9_9RHOB</name>
<evidence type="ECO:0000313" key="6">
    <source>
        <dbReference type="EMBL" id="UXX83514.1"/>
    </source>
</evidence>
<comment type="similarity">
    <text evidence="1">Belongs to the glycosyltransferase 2 family.</text>
</comment>
<organism evidence="6 7">
    <name type="scientific">Roseovarius pelagicus</name>
    <dbReference type="NCBI Taxonomy" id="2980108"/>
    <lineage>
        <taxon>Bacteria</taxon>
        <taxon>Pseudomonadati</taxon>
        <taxon>Pseudomonadota</taxon>
        <taxon>Alphaproteobacteria</taxon>
        <taxon>Rhodobacterales</taxon>
        <taxon>Roseobacteraceae</taxon>
        <taxon>Roseovarius</taxon>
    </lineage>
</organism>
<feature type="domain" description="Glycosyltransferase 2-like" evidence="4">
    <location>
        <begin position="9"/>
        <end position="143"/>
    </location>
</feature>
<dbReference type="SUPFAM" id="SSF53448">
    <property type="entry name" value="Nucleotide-diphospho-sugar transferases"/>
    <property type="match status" value="1"/>
</dbReference>
<evidence type="ECO:0000259" key="4">
    <source>
        <dbReference type="Pfam" id="PF00535"/>
    </source>
</evidence>
<accession>A0ABY6DCC9</accession>
<feature type="domain" description="Glycosyltransferase 2-like" evidence="5">
    <location>
        <begin position="185"/>
        <end position="256"/>
    </location>
</feature>
<dbReference type="Pfam" id="PF00535">
    <property type="entry name" value="Glycos_transf_2"/>
    <property type="match status" value="1"/>
</dbReference>
<dbReference type="RefSeq" id="WP_263048093.1">
    <property type="nucleotide sequence ID" value="NZ_CP106738.1"/>
</dbReference>
<evidence type="ECO:0000259" key="5">
    <source>
        <dbReference type="Pfam" id="PF13632"/>
    </source>
</evidence>
<dbReference type="EMBL" id="CP106738">
    <property type="protein sequence ID" value="UXX83514.1"/>
    <property type="molecule type" value="Genomic_DNA"/>
</dbReference>
<gene>
    <name evidence="6" type="ORF">N7U68_02205</name>
</gene>
<evidence type="ECO:0000256" key="2">
    <source>
        <dbReference type="ARBA" id="ARBA00022676"/>
    </source>
</evidence>
<evidence type="ECO:0000256" key="1">
    <source>
        <dbReference type="ARBA" id="ARBA00006739"/>
    </source>
</evidence>
<protein>
    <submittedName>
        <fullName evidence="6">Glycosyltransferase family 2 protein</fullName>
    </submittedName>
</protein>
<dbReference type="InterPro" id="IPR029044">
    <property type="entry name" value="Nucleotide-diphossugar_trans"/>
</dbReference>
<sequence length="339" mass="37083">MSEPTVLAIVLNYRTPELTIKATAAALREMQGINGEIIVVDNGSEDDSCALISAAIDRNGWGVDGRVSLAPSGRNGGFGAGNNFGIRQGLSNGKIPDFYYILNSDAWPERGAIRALLKVMQDDKRAGIVGSFIRGADGPPHQTAFRFPSIAGEFEGAVRTGVVSRLLKDSIVPMPIPSELTRVDWVAGASALLRRRMLEEIGLFDETFFLYFEETDLCRRAAQAGWHTLYAPASEVVHVGSVSTGMRTWARTPQYWFDSRRHYFVKNHGRAYAVGATVARIAGAALWRVRVALSSRALGDPPHFLRDLTIHALRGVFRRDVSKSAATLPQLTTKDVNNV</sequence>
<dbReference type="Proteomes" id="UP001064087">
    <property type="component" value="Chromosome"/>
</dbReference>
<dbReference type="Pfam" id="PF13632">
    <property type="entry name" value="Glyco_trans_2_3"/>
    <property type="match status" value="1"/>
</dbReference>